<evidence type="ECO:0000256" key="4">
    <source>
        <dbReference type="ARBA" id="ARBA00023002"/>
    </source>
</evidence>
<feature type="domain" description="FAD-dependent oxidoreductase 2 FAD-binding" evidence="5">
    <location>
        <begin position="32"/>
        <end position="133"/>
    </location>
</feature>
<reference evidence="6 7" key="1">
    <citation type="journal article" date="2021" name="Sci. Rep.">
        <title>The distribution of antibiotic resistance genes in chicken gut microbiota commensals.</title>
        <authorList>
            <person name="Juricova H."/>
            <person name="Matiasovicova J."/>
            <person name="Kubasova T."/>
            <person name="Cejkova D."/>
            <person name="Rychlik I."/>
        </authorList>
    </citation>
    <scope>NUCLEOTIDE SEQUENCE [LARGE SCALE GENOMIC DNA]</scope>
    <source>
        <strain evidence="6 7">An829</strain>
    </source>
</reference>
<dbReference type="InterPro" id="IPR050315">
    <property type="entry name" value="FAD-oxidoreductase_2"/>
</dbReference>
<keyword evidence="3" id="KW-0274">FAD</keyword>
<dbReference type="SUPFAM" id="SSF51905">
    <property type="entry name" value="FAD/NAD(P)-binding domain"/>
    <property type="match status" value="1"/>
</dbReference>
<evidence type="ECO:0000313" key="6">
    <source>
        <dbReference type="EMBL" id="MBM6705165.1"/>
    </source>
</evidence>
<dbReference type="Pfam" id="PF00890">
    <property type="entry name" value="FAD_binding_2"/>
    <property type="match status" value="1"/>
</dbReference>
<evidence type="ECO:0000256" key="1">
    <source>
        <dbReference type="ARBA" id="ARBA00001974"/>
    </source>
</evidence>
<evidence type="ECO:0000256" key="3">
    <source>
        <dbReference type="ARBA" id="ARBA00022827"/>
    </source>
</evidence>
<organism evidence="6 7">
    <name type="scientific">Sutterella massiliensis</name>
    <dbReference type="NCBI Taxonomy" id="1816689"/>
    <lineage>
        <taxon>Bacteria</taxon>
        <taxon>Pseudomonadati</taxon>
        <taxon>Pseudomonadota</taxon>
        <taxon>Betaproteobacteria</taxon>
        <taxon>Burkholderiales</taxon>
        <taxon>Sutterellaceae</taxon>
        <taxon>Sutterella</taxon>
    </lineage>
</organism>
<protein>
    <submittedName>
        <fullName evidence="6">FAD-dependent oxidoreductase</fullName>
    </submittedName>
</protein>
<sequence length="145" mass="15425">MKRRDLLAAAALPFLPRMGLCVESEGLPTKADIVIIGSGAAGLTAACRAAELGVEQVVLLEKEPFVGGSSIMCGGQWAVSETVLQRKHGIVDSDELFVNDMLRTGGGVNDERLVRRLVEVSRTQYEWVIGKGVKPLSISLASGMS</sequence>
<gene>
    <name evidence="6" type="ORF">H6A60_11885</name>
</gene>
<comment type="cofactor">
    <cofactor evidence="1">
        <name>FAD</name>
        <dbReference type="ChEBI" id="CHEBI:57692"/>
    </cofactor>
</comment>
<dbReference type="Proteomes" id="UP000715095">
    <property type="component" value="Unassembled WGS sequence"/>
</dbReference>
<dbReference type="RefSeq" id="WP_205104919.1">
    <property type="nucleotide sequence ID" value="NZ_JACJJC010000167.1"/>
</dbReference>
<dbReference type="EMBL" id="JACJJC010000167">
    <property type="protein sequence ID" value="MBM6705165.1"/>
    <property type="molecule type" value="Genomic_DNA"/>
</dbReference>
<keyword evidence="7" id="KW-1185">Reference proteome</keyword>
<dbReference type="Gene3D" id="3.50.50.60">
    <property type="entry name" value="FAD/NAD(P)-binding domain"/>
    <property type="match status" value="1"/>
</dbReference>
<evidence type="ECO:0000256" key="2">
    <source>
        <dbReference type="ARBA" id="ARBA00022630"/>
    </source>
</evidence>
<feature type="non-terminal residue" evidence="6">
    <location>
        <position position="145"/>
    </location>
</feature>
<proteinExistence type="predicted"/>
<dbReference type="PRINTS" id="PR00469">
    <property type="entry name" value="PNDRDTASEII"/>
</dbReference>
<comment type="caution">
    <text evidence="6">The sequence shown here is derived from an EMBL/GenBank/DDBJ whole genome shotgun (WGS) entry which is preliminary data.</text>
</comment>
<keyword evidence="2" id="KW-0285">Flavoprotein</keyword>
<keyword evidence="4" id="KW-0560">Oxidoreductase</keyword>
<dbReference type="PANTHER" id="PTHR43400:SF7">
    <property type="entry name" value="FAD-DEPENDENT OXIDOREDUCTASE 2 FAD BINDING DOMAIN-CONTAINING PROTEIN"/>
    <property type="match status" value="1"/>
</dbReference>
<dbReference type="PANTHER" id="PTHR43400">
    <property type="entry name" value="FUMARATE REDUCTASE"/>
    <property type="match status" value="1"/>
</dbReference>
<evidence type="ECO:0000313" key="7">
    <source>
        <dbReference type="Proteomes" id="UP000715095"/>
    </source>
</evidence>
<dbReference type="PRINTS" id="PR00368">
    <property type="entry name" value="FADPNR"/>
</dbReference>
<accession>A0ABS2DUY3</accession>
<name>A0ABS2DUY3_9BURK</name>
<dbReference type="InterPro" id="IPR036188">
    <property type="entry name" value="FAD/NAD-bd_sf"/>
</dbReference>
<evidence type="ECO:0000259" key="5">
    <source>
        <dbReference type="Pfam" id="PF00890"/>
    </source>
</evidence>
<dbReference type="InterPro" id="IPR003953">
    <property type="entry name" value="FAD-dep_OxRdtase_2_FAD-bd"/>
</dbReference>